<keyword evidence="3 6" id="KW-0812">Transmembrane</keyword>
<keyword evidence="5 6" id="KW-0472">Membrane</keyword>
<dbReference type="GO" id="GO:0046873">
    <property type="term" value="F:metal ion transmembrane transporter activity"/>
    <property type="evidence" value="ECO:0007669"/>
    <property type="project" value="InterPro"/>
</dbReference>
<feature type="transmembrane region" description="Helical" evidence="6">
    <location>
        <begin position="132"/>
        <end position="153"/>
    </location>
</feature>
<evidence type="ECO:0000313" key="8">
    <source>
        <dbReference type="Proteomes" id="UP000190140"/>
    </source>
</evidence>
<dbReference type="AlphaFoldDB" id="A0A1V4I743"/>
<reference evidence="7 8" key="1">
    <citation type="submission" date="2017-03" db="EMBL/GenBank/DDBJ databases">
        <title>Genome sequence of Clostridium thermoalcaliphilum DSM 7309.</title>
        <authorList>
            <person name="Poehlein A."/>
            <person name="Daniel R."/>
        </authorList>
    </citation>
    <scope>NUCLEOTIDE SEQUENCE [LARGE SCALE GENOMIC DNA]</scope>
    <source>
        <strain evidence="7 8">DSM 7309</strain>
    </source>
</reference>
<comment type="caution">
    <text evidence="7">The sequence shown here is derived from an EMBL/GenBank/DDBJ whole genome shotgun (WGS) entry which is preliminary data.</text>
</comment>
<keyword evidence="8" id="KW-1185">Reference proteome</keyword>
<evidence type="ECO:0000256" key="5">
    <source>
        <dbReference type="ARBA" id="ARBA00023136"/>
    </source>
</evidence>
<dbReference type="EMBL" id="MZGW01000005">
    <property type="protein sequence ID" value="OPJ55367.1"/>
    <property type="molecule type" value="Genomic_DNA"/>
</dbReference>
<dbReference type="STRING" id="29349.CLOTH_14250"/>
<feature type="transmembrane region" description="Helical" evidence="6">
    <location>
        <begin position="36"/>
        <end position="59"/>
    </location>
</feature>
<evidence type="ECO:0000256" key="2">
    <source>
        <dbReference type="ARBA" id="ARBA00009190"/>
    </source>
</evidence>
<dbReference type="Pfam" id="PF01169">
    <property type="entry name" value="GDT1"/>
    <property type="match status" value="2"/>
</dbReference>
<evidence type="ECO:0000313" key="7">
    <source>
        <dbReference type="EMBL" id="OPJ55367.1"/>
    </source>
</evidence>
<feature type="transmembrane region" description="Helical" evidence="6">
    <location>
        <begin position="197"/>
        <end position="216"/>
    </location>
</feature>
<organism evidence="7 8">
    <name type="scientific">Alkalithermobacter paradoxus</name>
    <dbReference type="NCBI Taxonomy" id="29349"/>
    <lineage>
        <taxon>Bacteria</taxon>
        <taxon>Bacillati</taxon>
        <taxon>Bacillota</taxon>
        <taxon>Clostridia</taxon>
        <taxon>Peptostreptococcales</taxon>
        <taxon>Tepidibacteraceae</taxon>
        <taxon>Alkalithermobacter</taxon>
    </lineage>
</organism>
<evidence type="ECO:0000256" key="1">
    <source>
        <dbReference type="ARBA" id="ARBA00004141"/>
    </source>
</evidence>
<name>A0A1V4I743_9FIRM</name>
<dbReference type="Proteomes" id="UP000190140">
    <property type="component" value="Unassembled WGS sequence"/>
</dbReference>
<comment type="subcellular location">
    <subcellularLocation>
        <location evidence="1 6">Membrane</location>
        <topology evidence="1 6">Multi-pass membrane protein</topology>
    </subcellularLocation>
</comment>
<gene>
    <name evidence="7" type="ORF">CLOTH_14250</name>
</gene>
<evidence type="ECO:0000256" key="4">
    <source>
        <dbReference type="ARBA" id="ARBA00022989"/>
    </source>
</evidence>
<protein>
    <recommendedName>
        <fullName evidence="6">GDT1 family protein</fullName>
    </recommendedName>
</protein>
<proteinExistence type="inferred from homology"/>
<dbReference type="PANTHER" id="PTHR12608:SF1">
    <property type="entry name" value="TRANSMEMBRANE PROTEIN 165"/>
    <property type="match status" value="1"/>
</dbReference>
<dbReference type="OrthoDB" id="9801356at2"/>
<dbReference type="RefSeq" id="WP_079412526.1">
    <property type="nucleotide sequence ID" value="NZ_MZGW01000005.1"/>
</dbReference>
<dbReference type="GO" id="GO:0016020">
    <property type="term" value="C:membrane"/>
    <property type="evidence" value="ECO:0007669"/>
    <property type="project" value="UniProtKB-SubCell"/>
</dbReference>
<feature type="transmembrane region" description="Helical" evidence="6">
    <location>
        <begin position="165"/>
        <end position="185"/>
    </location>
</feature>
<dbReference type="PANTHER" id="PTHR12608">
    <property type="entry name" value="TRANSMEMBRANE PROTEIN HTP-1 RELATED"/>
    <property type="match status" value="1"/>
</dbReference>
<sequence>MRELITSFSLVALAEMGDKTQLLALAFASKFPPMSVLIGIFVGSFINHGIAIAIGSYISRIIPIDAIQIIASILFIFFGLWSLKIDNEDEEDEENTKSNYGPIVTVALAFFIGELGDKTQLTAMTLGANSSFPILVLIGTVCAMVFTGGLGIVAGKVLGKKIPEVTMKIIAAFVFLFFGSVGLYTRLPNEYINPVNIIFYIVILSFLVVLVLRYNTIQRNKYYEERLSEILLQCKNCGQGHVEHCDVNIKRREFEKEYLGENIPYLGDVISYLESLKVKDLKLSLKVCETYQYKADTKKDK</sequence>
<accession>A0A1V4I743</accession>
<evidence type="ECO:0000256" key="6">
    <source>
        <dbReference type="RuleBase" id="RU365102"/>
    </source>
</evidence>
<feature type="transmembrane region" description="Helical" evidence="6">
    <location>
        <begin position="66"/>
        <end position="83"/>
    </location>
</feature>
<dbReference type="InterPro" id="IPR001727">
    <property type="entry name" value="GDT1-like"/>
</dbReference>
<keyword evidence="4 6" id="KW-1133">Transmembrane helix</keyword>
<evidence type="ECO:0000256" key="3">
    <source>
        <dbReference type="ARBA" id="ARBA00022692"/>
    </source>
</evidence>
<comment type="similarity">
    <text evidence="2 6">Belongs to the GDT1 family.</text>
</comment>